<evidence type="ECO:0008006" key="3">
    <source>
        <dbReference type="Google" id="ProtNLM"/>
    </source>
</evidence>
<name>A0A8J4Q1G1_9MYCE</name>
<evidence type="ECO:0000313" key="2">
    <source>
        <dbReference type="Proteomes" id="UP000695562"/>
    </source>
</evidence>
<dbReference type="PANTHER" id="PTHR32142">
    <property type="entry name" value="B BOX-TYPE DOMAIN-CONTAINING PROTEIN-RELATED"/>
    <property type="match status" value="1"/>
</dbReference>
<reference evidence="1" key="1">
    <citation type="submission" date="2020-01" db="EMBL/GenBank/DDBJ databases">
        <title>Development of genomics and gene disruption for Polysphondylium violaceum indicates a role for the polyketide synthase stlB in stalk morphogenesis.</title>
        <authorList>
            <person name="Narita B."/>
            <person name="Kawabe Y."/>
            <person name="Kin K."/>
            <person name="Saito T."/>
            <person name="Gibbs R."/>
            <person name="Kuspa A."/>
            <person name="Muzny D."/>
            <person name="Queller D."/>
            <person name="Richards S."/>
            <person name="Strassman J."/>
            <person name="Sucgang R."/>
            <person name="Worley K."/>
            <person name="Schaap P."/>
        </authorList>
    </citation>
    <scope>NUCLEOTIDE SEQUENCE</scope>
    <source>
        <strain evidence="1">QSvi11</strain>
    </source>
</reference>
<organism evidence="1 2">
    <name type="scientific">Polysphondylium violaceum</name>
    <dbReference type="NCBI Taxonomy" id="133409"/>
    <lineage>
        <taxon>Eukaryota</taxon>
        <taxon>Amoebozoa</taxon>
        <taxon>Evosea</taxon>
        <taxon>Eumycetozoa</taxon>
        <taxon>Dictyostelia</taxon>
        <taxon>Dictyosteliales</taxon>
        <taxon>Dictyosteliaceae</taxon>
        <taxon>Polysphondylium</taxon>
    </lineage>
</organism>
<sequence length="737" mass="86751">MNTIQLLFNSVYHNKYIRDKIFKSIQDNRLGGKRYEDVVSLDWVIENKQWGILKDKLDRGEYLLIDMQSMNSIAKIPDTKLFIQTFDRFRRYFTQSFPTHLLHVATKYNNRGVFEYLVKEGYRGYPVLIFDSLWGKKLIGVDFVKYLLDLYKDTCYSEAKLLSLNIRGAIQANNLEILQYIIDQFNIVHKNKRLIRNSVILNDQLVYFDLACLVGNLEILKLVQLYFSTPALEKNPSKKWFELAFKHTEMFKYLLDRYRDRVQREWMVAIGGAMVSKRAYQSFLMIKEYDLIEQVHGDHFQQLIALEAFKQGEMGWYETFKNDSCKISQLDISDVKDAFNGGIERVESLYKMGIKIGQYCIIDSAKATARQQRESIEIVDFLWNHYQLDPFVFFDNLLHVCVEIKSIKLLELLIQKKSLNQKMNSQEHTIFWDGLLAHRRNQNFTKVLLHSFTLSIECVMEGMKESIKNENIEIFKLVYTNNRRIVNIDRLFPYAAAHSLEILEFMIQQHPYHKNDVLCRSKSIEIVDLLLNNGYKVSQEMFNSQCTTSNVDVIVYLLQQLQQQGPVKIHHSFLIDAITQHHLSLFSILLDHTQLKHPKILETIGKTGNLLMLQIYFKRFGSTGYYSGCYDHAMTYGNLDIVCFLMEHIDTSWQSLPHQLTLRQVFHSKATWILEYYRNEILKPNSLFSSLFRVEKNFFKKNLHLFAMSTPEAEEFIEYLDSFSTGSRNSVFSFLWG</sequence>
<keyword evidence="2" id="KW-1185">Reference proteome</keyword>
<proteinExistence type="predicted"/>
<dbReference type="EMBL" id="AJWJ01000027">
    <property type="protein sequence ID" value="KAF2077495.1"/>
    <property type="molecule type" value="Genomic_DNA"/>
</dbReference>
<dbReference type="OrthoDB" id="60283at2759"/>
<dbReference type="AlphaFoldDB" id="A0A8J4Q1G1"/>
<dbReference type="Proteomes" id="UP000695562">
    <property type="component" value="Unassembled WGS sequence"/>
</dbReference>
<dbReference type="SUPFAM" id="SSF48403">
    <property type="entry name" value="Ankyrin repeat"/>
    <property type="match status" value="1"/>
</dbReference>
<dbReference type="InterPro" id="IPR036770">
    <property type="entry name" value="Ankyrin_rpt-contain_sf"/>
</dbReference>
<gene>
    <name evidence="1" type="ORF">CYY_001194</name>
</gene>
<accession>A0A8J4Q1G1</accession>
<comment type="caution">
    <text evidence="1">The sequence shown here is derived from an EMBL/GenBank/DDBJ whole genome shotgun (WGS) entry which is preliminary data.</text>
</comment>
<dbReference type="PANTHER" id="PTHR32142:SF55">
    <property type="entry name" value="ANKYRIN REPEAT-CONTAINING PROTEIN-RELATED"/>
    <property type="match status" value="1"/>
</dbReference>
<evidence type="ECO:0000313" key="1">
    <source>
        <dbReference type="EMBL" id="KAF2077495.1"/>
    </source>
</evidence>
<protein>
    <recommendedName>
        <fullName evidence="3">Ankyrin repeat-containing protein</fullName>
    </recommendedName>
</protein>